<evidence type="ECO:0000313" key="2">
    <source>
        <dbReference type="Proteomes" id="UP000032142"/>
    </source>
</evidence>
<name>A0A0B0PED9_GOSAR</name>
<gene>
    <name evidence="1" type="ORF">F383_29173</name>
</gene>
<keyword evidence="2" id="KW-1185">Reference proteome</keyword>
<proteinExistence type="predicted"/>
<reference evidence="2" key="1">
    <citation type="submission" date="2014-09" db="EMBL/GenBank/DDBJ databases">
        <authorList>
            <person name="Mudge J."/>
            <person name="Ramaraj T."/>
            <person name="Lindquist I.E."/>
            <person name="Bharti A.K."/>
            <person name="Sundararajan A."/>
            <person name="Cameron C.T."/>
            <person name="Woodward J.E."/>
            <person name="May G.D."/>
            <person name="Brubaker C."/>
            <person name="Broadhvest J."/>
            <person name="Wilkins T.A."/>
        </authorList>
    </citation>
    <scope>NUCLEOTIDE SEQUENCE</scope>
    <source>
        <strain evidence="2">cv. AKA8401</strain>
    </source>
</reference>
<accession>A0A0B0PED9</accession>
<dbReference type="EMBL" id="KN424511">
    <property type="protein sequence ID" value="KHG23292.1"/>
    <property type="molecule type" value="Genomic_DNA"/>
</dbReference>
<protein>
    <submittedName>
        <fullName evidence="1">Uncharacterized protein</fullName>
    </submittedName>
</protein>
<dbReference type="AlphaFoldDB" id="A0A0B0PED9"/>
<evidence type="ECO:0000313" key="1">
    <source>
        <dbReference type="EMBL" id="KHG23292.1"/>
    </source>
</evidence>
<organism evidence="1 2">
    <name type="scientific">Gossypium arboreum</name>
    <name type="common">Tree cotton</name>
    <name type="synonym">Gossypium nanking</name>
    <dbReference type="NCBI Taxonomy" id="29729"/>
    <lineage>
        <taxon>Eukaryota</taxon>
        <taxon>Viridiplantae</taxon>
        <taxon>Streptophyta</taxon>
        <taxon>Embryophyta</taxon>
        <taxon>Tracheophyta</taxon>
        <taxon>Spermatophyta</taxon>
        <taxon>Magnoliopsida</taxon>
        <taxon>eudicotyledons</taxon>
        <taxon>Gunneridae</taxon>
        <taxon>Pentapetalae</taxon>
        <taxon>rosids</taxon>
        <taxon>malvids</taxon>
        <taxon>Malvales</taxon>
        <taxon>Malvaceae</taxon>
        <taxon>Malvoideae</taxon>
        <taxon>Gossypium</taxon>
    </lineage>
</organism>
<sequence length="40" mass="4329">MMSRASPSSRRRAVYTKAGCLTSVLLVPLPRTPFPPLACP</sequence>
<dbReference type="Proteomes" id="UP000032142">
    <property type="component" value="Unassembled WGS sequence"/>
</dbReference>